<feature type="compositionally biased region" description="Acidic residues" evidence="1">
    <location>
        <begin position="325"/>
        <end position="356"/>
    </location>
</feature>
<organism evidence="3 4">
    <name type="scientific">Colletotrichum musicola</name>
    <dbReference type="NCBI Taxonomy" id="2175873"/>
    <lineage>
        <taxon>Eukaryota</taxon>
        <taxon>Fungi</taxon>
        <taxon>Dikarya</taxon>
        <taxon>Ascomycota</taxon>
        <taxon>Pezizomycotina</taxon>
        <taxon>Sordariomycetes</taxon>
        <taxon>Hypocreomycetidae</taxon>
        <taxon>Glomerellales</taxon>
        <taxon>Glomerellaceae</taxon>
        <taxon>Colletotrichum</taxon>
        <taxon>Colletotrichum orchidearum species complex</taxon>
    </lineage>
</organism>
<evidence type="ECO:0000256" key="2">
    <source>
        <dbReference type="SAM" id="Phobius"/>
    </source>
</evidence>
<feature type="compositionally biased region" description="Basic and acidic residues" evidence="1">
    <location>
        <begin position="372"/>
        <end position="382"/>
    </location>
</feature>
<name>A0A8H6JQA9_9PEZI</name>
<feature type="region of interest" description="Disordered" evidence="1">
    <location>
        <begin position="85"/>
        <end position="115"/>
    </location>
</feature>
<comment type="caution">
    <text evidence="3">The sequence shown here is derived from an EMBL/GenBank/DDBJ whole genome shotgun (WGS) entry which is preliminary data.</text>
</comment>
<protein>
    <submittedName>
        <fullName evidence="3">Uncharacterized protein</fullName>
    </submittedName>
</protein>
<dbReference type="OrthoDB" id="4850608at2759"/>
<keyword evidence="2" id="KW-0472">Membrane</keyword>
<dbReference type="AlphaFoldDB" id="A0A8H6JQA9"/>
<evidence type="ECO:0000313" key="4">
    <source>
        <dbReference type="Proteomes" id="UP000639643"/>
    </source>
</evidence>
<keyword evidence="2" id="KW-0812">Transmembrane</keyword>
<dbReference type="Proteomes" id="UP000639643">
    <property type="component" value="Unassembled WGS sequence"/>
</dbReference>
<dbReference type="EMBL" id="WIGM01000668">
    <property type="protein sequence ID" value="KAF6816761.1"/>
    <property type="molecule type" value="Genomic_DNA"/>
</dbReference>
<feature type="transmembrane region" description="Helical" evidence="2">
    <location>
        <begin position="620"/>
        <end position="639"/>
    </location>
</feature>
<evidence type="ECO:0000256" key="1">
    <source>
        <dbReference type="SAM" id="MobiDB-lite"/>
    </source>
</evidence>
<keyword evidence="2" id="KW-1133">Transmembrane helix</keyword>
<feature type="transmembrane region" description="Helical" evidence="2">
    <location>
        <begin position="651"/>
        <end position="671"/>
    </location>
</feature>
<evidence type="ECO:0000313" key="3">
    <source>
        <dbReference type="EMBL" id="KAF6816761.1"/>
    </source>
</evidence>
<reference evidence="3" key="1">
    <citation type="journal article" date="2020" name="Phytopathology">
        <title>Genome Sequence Resources of Colletotrichum truncatum, C. plurivorum, C. musicola, and C. sojae: Four Species Pathogenic to Soybean (Glycine max).</title>
        <authorList>
            <person name="Rogerio F."/>
            <person name="Boufleur T.R."/>
            <person name="Ciampi-Guillardi M."/>
            <person name="Sukno S.A."/>
            <person name="Thon M.R."/>
            <person name="Massola Junior N.S."/>
            <person name="Baroncelli R."/>
        </authorList>
    </citation>
    <scope>NUCLEOTIDE SEQUENCE</scope>
    <source>
        <strain evidence="3">LFN0074</strain>
    </source>
</reference>
<proteinExistence type="predicted"/>
<feature type="region of interest" description="Disordered" evidence="1">
    <location>
        <begin position="317"/>
        <end position="382"/>
    </location>
</feature>
<keyword evidence="4" id="KW-1185">Reference proteome</keyword>
<sequence>MALIGARDIAAASRVSSIYRAIYYKLPEVEGLEKLLASNTARYKKVFGPSIAVAFSKKPPERPDQAYTFLRVEEQDFAFAQASEIRSGAQRTDRPGACSSADGVSGDAIPTPPGRDKVTVTQSSDLISSPAAVSTIREESSTRNLKVLVPRRWPLNSKPEPVDAYIRTPPAQEKEEIAVVSNVWDIYSRQITSKLRRAPSALSFQLVTLPSAGPSRGEEQSRDYICVAGFHRWSQVVKFHAIVSKKENARLYRPLRLCYLLGSVDEAALSGDLAEIPRSGTLCGTPLLLKDSDGHQWVCTIGGLIEVGDQTFALTTKHRPPQDENLLDDNDDSEISDSDDLSSDFDWSSGEDDEDFDASRDDSAGSTGASHAFDHGDTKEDNTAQTSIGLEHLIASPQEISAKSGDDWELIPVEPAYQLPNIIHAEKYSNGGHPDTEWGIIIEGHVDMDSWKSKQPSVCTVTAILREHRLRRGPMWRTPSYLATRSRGVQQVWTMEFDGEDPKLGDSGSWVVEDDSRQLFGVVVARASGLGFVMPFDHMRQSIARSMGLHASDVRLPAHEHTEFRAERDLISKGTPRDFCLPNPRVLADVEVATDQPPESDYFNKISRLFADVFQRLRGVGGFNILIMCLHSIVIYVRVIQTWEIDYSRRYFHIGACMALQILLVLGVYFFPGLQVFVSTVLCSASFADMLSASLEPYGFGKQLIDQGK</sequence>
<accession>A0A8H6JQA9</accession>
<gene>
    <name evidence="3" type="ORF">CMUS01_12211</name>
</gene>